<protein>
    <recommendedName>
        <fullName evidence="6">Major facilitator superfamily (MFS) profile domain-containing protein</fullName>
    </recommendedName>
</protein>
<feature type="transmembrane region" description="Helical" evidence="5">
    <location>
        <begin position="45"/>
        <end position="66"/>
    </location>
</feature>
<keyword evidence="8" id="KW-1185">Reference proteome</keyword>
<dbReference type="Proteomes" id="UP001066276">
    <property type="component" value="Chromosome 11"/>
</dbReference>
<dbReference type="InterPro" id="IPR020846">
    <property type="entry name" value="MFS_dom"/>
</dbReference>
<evidence type="ECO:0000313" key="7">
    <source>
        <dbReference type="EMBL" id="KAJ1093594.1"/>
    </source>
</evidence>
<dbReference type="EMBL" id="JANPWB010000015">
    <property type="protein sequence ID" value="KAJ1093594.1"/>
    <property type="molecule type" value="Genomic_DNA"/>
</dbReference>
<evidence type="ECO:0000256" key="1">
    <source>
        <dbReference type="ARBA" id="ARBA00004141"/>
    </source>
</evidence>
<dbReference type="GO" id="GO:0070837">
    <property type="term" value="P:dehydroascorbic acid transport"/>
    <property type="evidence" value="ECO:0007669"/>
    <property type="project" value="TreeGrafter"/>
</dbReference>
<keyword evidence="3 5" id="KW-1133">Transmembrane helix</keyword>
<dbReference type="InterPro" id="IPR045263">
    <property type="entry name" value="GLUT"/>
</dbReference>
<feature type="transmembrane region" description="Helical" evidence="5">
    <location>
        <begin position="131"/>
        <end position="154"/>
    </location>
</feature>
<gene>
    <name evidence="7" type="ORF">NDU88_006694</name>
</gene>
<evidence type="ECO:0000256" key="3">
    <source>
        <dbReference type="ARBA" id="ARBA00022989"/>
    </source>
</evidence>
<organism evidence="7 8">
    <name type="scientific">Pleurodeles waltl</name>
    <name type="common">Iberian ribbed newt</name>
    <dbReference type="NCBI Taxonomy" id="8319"/>
    <lineage>
        <taxon>Eukaryota</taxon>
        <taxon>Metazoa</taxon>
        <taxon>Chordata</taxon>
        <taxon>Craniata</taxon>
        <taxon>Vertebrata</taxon>
        <taxon>Euteleostomi</taxon>
        <taxon>Amphibia</taxon>
        <taxon>Batrachia</taxon>
        <taxon>Caudata</taxon>
        <taxon>Salamandroidea</taxon>
        <taxon>Salamandridae</taxon>
        <taxon>Pleurodelinae</taxon>
        <taxon>Pleurodeles</taxon>
    </lineage>
</organism>
<comment type="subcellular location">
    <subcellularLocation>
        <location evidence="1">Membrane</location>
        <topology evidence="1">Multi-pass membrane protein</topology>
    </subcellularLocation>
</comment>
<feature type="transmembrane region" description="Helical" evidence="5">
    <location>
        <begin position="166"/>
        <end position="186"/>
    </location>
</feature>
<evidence type="ECO:0000256" key="2">
    <source>
        <dbReference type="ARBA" id="ARBA00022692"/>
    </source>
</evidence>
<comment type="caution">
    <text evidence="7">The sequence shown here is derived from an EMBL/GenBank/DDBJ whole genome shotgun (WGS) entry which is preliminary data.</text>
</comment>
<dbReference type="PROSITE" id="PS50850">
    <property type="entry name" value="MFS"/>
    <property type="match status" value="1"/>
</dbReference>
<dbReference type="SUPFAM" id="SSF103473">
    <property type="entry name" value="MFS general substrate transporter"/>
    <property type="match status" value="1"/>
</dbReference>
<dbReference type="PANTHER" id="PTHR23503:SF129">
    <property type="entry name" value="SOLUTE CARRIER FAMILY 2 MEMBER 11-LIKE 1"/>
    <property type="match status" value="1"/>
</dbReference>
<accession>A0AAV7LRJ4</accession>
<dbReference type="GO" id="GO:0046323">
    <property type="term" value="P:D-glucose import"/>
    <property type="evidence" value="ECO:0007669"/>
    <property type="project" value="TreeGrafter"/>
</dbReference>
<dbReference type="GO" id="GO:0055056">
    <property type="term" value="F:D-glucose transmembrane transporter activity"/>
    <property type="evidence" value="ECO:0007669"/>
    <property type="project" value="TreeGrafter"/>
</dbReference>
<reference evidence="7" key="1">
    <citation type="journal article" date="2022" name="bioRxiv">
        <title>Sequencing and chromosome-scale assembly of the giantPleurodeles waltlgenome.</title>
        <authorList>
            <person name="Brown T."/>
            <person name="Elewa A."/>
            <person name="Iarovenko S."/>
            <person name="Subramanian E."/>
            <person name="Araus A.J."/>
            <person name="Petzold A."/>
            <person name="Susuki M."/>
            <person name="Suzuki K.-i.T."/>
            <person name="Hayashi T."/>
            <person name="Toyoda A."/>
            <person name="Oliveira C."/>
            <person name="Osipova E."/>
            <person name="Leigh N.D."/>
            <person name="Simon A."/>
            <person name="Yun M.H."/>
        </authorList>
    </citation>
    <scope>NUCLEOTIDE SEQUENCE</scope>
    <source>
        <strain evidence="7">20211129_DDA</strain>
        <tissue evidence="7">Liver</tissue>
    </source>
</reference>
<name>A0AAV7LRJ4_PLEWA</name>
<dbReference type="Gene3D" id="1.20.1250.20">
    <property type="entry name" value="MFS general substrate transporter like domains"/>
    <property type="match status" value="1"/>
</dbReference>
<dbReference type="InterPro" id="IPR036259">
    <property type="entry name" value="MFS_trans_sf"/>
</dbReference>
<evidence type="ECO:0000256" key="4">
    <source>
        <dbReference type="ARBA" id="ARBA00023136"/>
    </source>
</evidence>
<dbReference type="AlphaFoldDB" id="A0AAV7LRJ4"/>
<keyword evidence="4 5" id="KW-0472">Membrane</keyword>
<dbReference type="PANTHER" id="PTHR23503">
    <property type="entry name" value="SOLUTE CARRIER FAMILY 2"/>
    <property type="match status" value="1"/>
</dbReference>
<evidence type="ECO:0000259" key="6">
    <source>
        <dbReference type="PROSITE" id="PS50850"/>
    </source>
</evidence>
<dbReference type="GO" id="GO:0005886">
    <property type="term" value="C:plasma membrane"/>
    <property type="evidence" value="ECO:0007669"/>
    <property type="project" value="TreeGrafter"/>
</dbReference>
<feature type="transmembrane region" description="Helical" evidence="5">
    <location>
        <begin position="12"/>
        <end position="33"/>
    </location>
</feature>
<feature type="domain" description="Major facilitator superfamily (MFS) profile" evidence="6">
    <location>
        <begin position="1"/>
        <end position="198"/>
    </location>
</feature>
<keyword evidence="2 5" id="KW-0812">Transmembrane</keyword>
<evidence type="ECO:0000313" key="8">
    <source>
        <dbReference type="Proteomes" id="UP001066276"/>
    </source>
</evidence>
<sequence length="198" mass="21676">MYIAECAPLKLRGMITVSASLFIAVGKLIGLAFGLSEFLSSEAAWPLLMASSGLPALLQLVTLPFFPESPRYLLIDMGDKEGCLKAMLQLWKGRDHTAEMIGMMEERKAINGAKPKGVVDLLRDHSVRRQLIVLLLVCGAIQFIGVNVVYFYAYDVFQNAGIAGSQIRYVSLGMAITEIFTIILCVSTTGTAPISHWF</sequence>
<evidence type="ECO:0000256" key="5">
    <source>
        <dbReference type="SAM" id="Phobius"/>
    </source>
</evidence>
<dbReference type="InterPro" id="IPR005828">
    <property type="entry name" value="MFS_sugar_transport-like"/>
</dbReference>
<proteinExistence type="predicted"/>
<dbReference type="Pfam" id="PF00083">
    <property type="entry name" value="Sugar_tr"/>
    <property type="match status" value="1"/>
</dbReference>